<keyword evidence="1" id="KW-1133">Transmembrane helix</keyword>
<feature type="transmembrane region" description="Helical" evidence="1">
    <location>
        <begin position="6"/>
        <end position="29"/>
    </location>
</feature>
<reference evidence="2" key="3">
    <citation type="submission" date="2019-06" db="EMBL/GenBank/DDBJ databases">
        <title>A comparative analysis of the Nautiliaceae.</title>
        <authorList>
            <person name="Grosche A."/>
            <person name="Smedile F."/>
            <person name="Vetriani C."/>
        </authorList>
    </citation>
    <scope>NUCLEOTIDE SEQUENCE</scope>
    <source>
        <strain evidence="2">TB6</strain>
    </source>
</reference>
<keyword evidence="5" id="KW-1185">Reference proteome</keyword>
<reference evidence="3 4" key="2">
    <citation type="submission" date="2018-11" db="EMBL/GenBank/DDBJ databases">
        <title>Genomic Encyclopedia of Type Strains, Phase IV (KMG-IV): sequencing the most valuable type-strain genomes for metagenomic binning, comparative biology and taxonomic classification.</title>
        <authorList>
            <person name="Goeker M."/>
        </authorList>
    </citation>
    <scope>NUCLEOTIDE SEQUENCE [LARGE SCALE GENOMIC DNA]</scope>
    <source>
        <strain evidence="3 4">DSM 27783</strain>
    </source>
</reference>
<dbReference type="EMBL" id="RJVK01000001">
    <property type="protein sequence ID" value="ROR40776.1"/>
    <property type="molecule type" value="Genomic_DNA"/>
</dbReference>
<proteinExistence type="predicted"/>
<keyword evidence="1" id="KW-0812">Transmembrane</keyword>
<name>A0AAJ4UYC3_9BACT</name>
<sequence>MKKGFSLLFTLIFIIIMAMVGVMILELGASSTRHTARSFMDTRADLALRAATEYAVLAMQGHDYATYGRIKKIDLSFPEFNAEVRFHYFTPSCTTTNGDCTYEDTNDTNMTALVYVTVTSKNPDFYIRKVRVTLQNP</sequence>
<organism evidence="3 4">
    <name type="scientific">Caminibacter pacificus</name>
    <dbReference type="NCBI Taxonomy" id="1424653"/>
    <lineage>
        <taxon>Bacteria</taxon>
        <taxon>Pseudomonadati</taxon>
        <taxon>Campylobacterota</taxon>
        <taxon>Epsilonproteobacteria</taxon>
        <taxon>Nautiliales</taxon>
        <taxon>Nautiliaceae</taxon>
        <taxon>Caminibacter</taxon>
    </lineage>
</organism>
<gene>
    <name evidence="2" type="ORF">C6V80_05850</name>
    <name evidence="3" type="ORF">EDC58_0257</name>
</gene>
<reference evidence="5" key="1">
    <citation type="submission" date="2018-03" db="EMBL/GenBank/DDBJ databases">
        <title>A comparative analysis of the Nautiliaceae.</title>
        <authorList>
            <person name="Grosche A."/>
            <person name="Smedile F."/>
            <person name="Vetriani C."/>
        </authorList>
    </citation>
    <scope>NUCLEOTIDE SEQUENCE [LARGE SCALE GENOMIC DNA]</scope>
    <source>
        <strain evidence="5">TB6</strain>
    </source>
</reference>
<dbReference type="EMBL" id="CP027432">
    <property type="protein sequence ID" value="QCI28498.1"/>
    <property type="molecule type" value="Genomic_DNA"/>
</dbReference>
<protein>
    <submittedName>
        <fullName evidence="2">Type II secretion system protein</fullName>
    </submittedName>
    <submittedName>
        <fullName evidence="3">Type II secretory pathway pseudopilin PulG</fullName>
    </submittedName>
</protein>
<evidence type="ECO:0000313" key="5">
    <source>
        <dbReference type="Proteomes" id="UP000298805"/>
    </source>
</evidence>
<dbReference type="Proteomes" id="UP000272781">
    <property type="component" value="Unassembled WGS sequence"/>
</dbReference>
<evidence type="ECO:0000313" key="4">
    <source>
        <dbReference type="Proteomes" id="UP000272781"/>
    </source>
</evidence>
<dbReference type="RefSeq" id="WP_123351690.1">
    <property type="nucleotide sequence ID" value="NZ_CP027432.2"/>
</dbReference>
<evidence type="ECO:0000313" key="3">
    <source>
        <dbReference type="EMBL" id="ROR40776.1"/>
    </source>
</evidence>
<keyword evidence="1" id="KW-0472">Membrane</keyword>
<dbReference type="AlphaFoldDB" id="A0AAJ4UYC3"/>
<evidence type="ECO:0000256" key="1">
    <source>
        <dbReference type="SAM" id="Phobius"/>
    </source>
</evidence>
<accession>A0AAJ4UYC3</accession>
<dbReference type="Proteomes" id="UP000298805">
    <property type="component" value="Chromosome"/>
</dbReference>
<evidence type="ECO:0000313" key="2">
    <source>
        <dbReference type="EMBL" id="QCI28498.1"/>
    </source>
</evidence>